<organism evidence="2 3">
    <name type="scientific">Pleurodeles waltl</name>
    <name type="common">Iberian ribbed newt</name>
    <dbReference type="NCBI Taxonomy" id="8319"/>
    <lineage>
        <taxon>Eukaryota</taxon>
        <taxon>Metazoa</taxon>
        <taxon>Chordata</taxon>
        <taxon>Craniata</taxon>
        <taxon>Vertebrata</taxon>
        <taxon>Euteleostomi</taxon>
        <taxon>Amphibia</taxon>
        <taxon>Batrachia</taxon>
        <taxon>Caudata</taxon>
        <taxon>Salamandroidea</taxon>
        <taxon>Salamandridae</taxon>
        <taxon>Pleurodelinae</taxon>
        <taxon>Pleurodeles</taxon>
    </lineage>
</organism>
<evidence type="ECO:0000256" key="1">
    <source>
        <dbReference type="SAM" id="MobiDB-lite"/>
    </source>
</evidence>
<comment type="caution">
    <text evidence="2">The sequence shown here is derived from an EMBL/GenBank/DDBJ whole genome shotgun (WGS) entry which is preliminary data.</text>
</comment>
<keyword evidence="3" id="KW-1185">Reference proteome</keyword>
<accession>A0AAV7QET7</accession>
<evidence type="ECO:0000313" key="3">
    <source>
        <dbReference type="Proteomes" id="UP001066276"/>
    </source>
</evidence>
<name>A0AAV7QET7_PLEWA</name>
<dbReference type="EMBL" id="JANPWB010000010">
    <property type="protein sequence ID" value="KAJ1138022.1"/>
    <property type="molecule type" value="Genomic_DNA"/>
</dbReference>
<feature type="compositionally biased region" description="Polar residues" evidence="1">
    <location>
        <begin position="22"/>
        <end position="46"/>
    </location>
</feature>
<gene>
    <name evidence="2" type="ORF">NDU88_004413</name>
</gene>
<evidence type="ECO:0000313" key="2">
    <source>
        <dbReference type="EMBL" id="KAJ1138022.1"/>
    </source>
</evidence>
<protein>
    <submittedName>
        <fullName evidence="2">Uncharacterized protein</fullName>
    </submittedName>
</protein>
<feature type="region of interest" description="Disordered" evidence="1">
    <location>
        <begin position="1"/>
        <end position="46"/>
    </location>
</feature>
<reference evidence="2" key="1">
    <citation type="journal article" date="2022" name="bioRxiv">
        <title>Sequencing and chromosome-scale assembly of the giantPleurodeles waltlgenome.</title>
        <authorList>
            <person name="Brown T."/>
            <person name="Elewa A."/>
            <person name="Iarovenko S."/>
            <person name="Subramanian E."/>
            <person name="Araus A.J."/>
            <person name="Petzold A."/>
            <person name="Susuki M."/>
            <person name="Suzuki K.-i.T."/>
            <person name="Hayashi T."/>
            <person name="Toyoda A."/>
            <person name="Oliveira C."/>
            <person name="Osipova E."/>
            <person name="Leigh N.D."/>
            <person name="Simon A."/>
            <person name="Yun M.H."/>
        </authorList>
    </citation>
    <scope>NUCLEOTIDE SEQUENCE</scope>
    <source>
        <strain evidence="2">20211129_DDA</strain>
        <tissue evidence="2">Liver</tissue>
    </source>
</reference>
<proteinExistence type="predicted"/>
<sequence length="125" mass="14063">MEEDEPRIPLIDDEEDDDDSAETQGLLGQQASIPRTSLPVNTNNNTVDGDPVSIVAFQSESPLHSLETLERVLFYSAAQCTSEICTLRGWRRAGAARCTRTTLHFLERRSQTDIWMPPNEQSEGW</sequence>
<dbReference type="Proteomes" id="UP001066276">
    <property type="component" value="Chromosome 6"/>
</dbReference>
<feature type="compositionally biased region" description="Acidic residues" evidence="1">
    <location>
        <begin position="1"/>
        <end position="21"/>
    </location>
</feature>
<dbReference type="AlphaFoldDB" id="A0AAV7QET7"/>